<keyword evidence="3" id="KW-1185">Reference proteome</keyword>
<evidence type="ECO:0000256" key="1">
    <source>
        <dbReference type="SAM" id="Phobius"/>
    </source>
</evidence>
<gene>
    <name evidence="2" type="ORF">ILUMI_13717</name>
</gene>
<keyword evidence="1" id="KW-0812">Transmembrane</keyword>
<dbReference type="OrthoDB" id="6719909at2759"/>
<sequence>MNGTLRMSMQPVGYFQYQPNGSNLPTTLPEFRYLNASRPIQWVGGKLPLAEPVCGFYGEQCIYKTDWKLVAIVSFVSIVIIVIILFALKHYRYEQKLACLLWKIDMKDVTIIPTETTESTTRNKSMVRSFSLMLDTCFLFSLCVS</sequence>
<accession>A0A8K0CW72</accession>
<organism evidence="2 3">
    <name type="scientific">Ignelater luminosus</name>
    <name type="common">Cucubano</name>
    <name type="synonym">Pyrophorus luminosus</name>
    <dbReference type="NCBI Taxonomy" id="2038154"/>
    <lineage>
        <taxon>Eukaryota</taxon>
        <taxon>Metazoa</taxon>
        <taxon>Ecdysozoa</taxon>
        <taxon>Arthropoda</taxon>
        <taxon>Hexapoda</taxon>
        <taxon>Insecta</taxon>
        <taxon>Pterygota</taxon>
        <taxon>Neoptera</taxon>
        <taxon>Endopterygota</taxon>
        <taxon>Coleoptera</taxon>
        <taxon>Polyphaga</taxon>
        <taxon>Elateriformia</taxon>
        <taxon>Elateroidea</taxon>
        <taxon>Elateridae</taxon>
        <taxon>Agrypninae</taxon>
        <taxon>Pyrophorini</taxon>
        <taxon>Ignelater</taxon>
    </lineage>
</organism>
<evidence type="ECO:0000313" key="3">
    <source>
        <dbReference type="Proteomes" id="UP000801492"/>
    </source>
</evidence>
<comment type="caution">
    <text evidence="2">The sequence shown here is derived from an EMBL/GenBank/DDBJ whole genome shotgun (WGS) entry which is preliminary data.</text>
</comment>
<evidence type="ECO:0000313" key="2">
    <source>
        <dbReference type="EMBL" id="KAF2892457.1"/>
    </source>
</evidence>
<name>A0A8K0CW72_IGNLU</name>
<keyword evidence="1" id="KW-1133">Transmembrane helix</keyword>
<dbReference type="AlphaFoldDB" id="A0A8K0CW72"/>
<feature type="transmembrane region" description="Helical" evidence="1">
    <location>
        <begin position="69"/>
        <end position="88"/>
    </location>
</feature>
<reference evidence="2" key="1">
    <citation type="submission" date="2019-08" db="EMBL/GenBank/DDBJ databases">
        <title>The genome of the North American firefly Photinus pyralis.</title>
        <authorList>
            <consortium name="Photinus pyralis genome working group"/>
            <person name="Fallon T.R."/>
            <person name="Sander Lower S.E."/>
            <person name="Weng J.-K."/>
        </authorList>
    </citation>
    <scope>NUCLEOTIDE SEQUENCE</scope>
    <source>
        <strain evidence="2">TRF0915ILg1</strain>
        <tissue evidence="2">Whole body</tissue>
    </source>
</reference>
<keyword evidence="1" id="KW-0472">Membrane</keyword>
<protein>
    <submittedName>
        <fullName evidence="2">Uncharacterized protein</fullName>
    </submittedName>
</protein>
<proteinExistence type="predicted"/>
<dbReference type="Proteomes" id="UP000801492">
    <property type="component" value="Unassembled WGS sequence"/>
</dbReference>
<dbReference type="EMBL" id="VTPC01008718">
    <property type="protein sequence ID" value="KAF2892457.1"/>
    <property type="molecule type" value="Genomic_DNA"/>
</dbReference>